<keyword evidence="6" id="KW-0963">Cytoplasm</keyword>
<evidence type="ECO:0000256" key="6">
    <source>
        <dbReference type="HAMAP-Rule" id="MF_00361"/>
    </source>
</evidence>
<keyword evidence="2 6" id="KW-0418">Kinase</keyword>
<evidence type="ECO:0000256" key="2">
    <source>
        <dbReference type="ARBA" id="ARBA00022777"/>
    </source>
</evidence>
<gene>
    <name evidence="6" type="primary">nadK</name>
    <name evidence="7" type="ORF">RBU60_05550</name>
</gene>
<keyword evidence="4 6" id="KW-0520">NAD</keyword>
<dbReference type="EC" id="2.7.1.23" evidence="6"/>
<dbReference type="NCBIfam" id="NF002521">
    <property type="entry name" value="PRK01911.1"/>
    <property type="match status" value="1"/>
</dbReference>
<proteinExistence type="inferred from homology"/>
<feature type="binding site" evidence="6">
    <location>
        <position position="179"/>
    </location>
    <ligand>
        <name>NAD(+)</name>
        <dbReference type="ChEBI" id="CHEBI:57540"/>
    </ligand>
</feature>
<keyword evidence="3 6" id="KW-0521">NADP</keyword>
<comment type="cofactor">
    <cofactor evidence="6">
        <name>a divalent metal cation</name>
        <dbReference type="ChEBI" id="CHEBI:60240"/>
    </cofactor>
</comment>
<feature type="active site" description="Proton acceptor" evidence="6">
    <location>
        <position position="74"/>
    </location>
</feature>
<feature type="binding site" evidence="6">
    <location>
        <begin position="149"/>
        <end position="150"/>
    </location>
    <ligand>
        <name>NAD(+)</name>
        <dbReference type="ChEBI" id="CHEBI:57540"/>
    </ligand>
</feature>
<organism evidence="7 8">
    <name type="scientific">Mesonia profundi</name>
    <dbReference type="NCBI Taxonomy" id="3070998"/>
    <lineage>
        <taxon>Bacteria</taxon>
        <taxon>Pseudomonadati</taxon>
        <taxon>Bacteroidota</taxon>
        <taxon>Flavobacteriia</taxon>
        <taxon>Flavobacteriales</taxon>
        <taxon>Flavobacteriaceae</taxon>
        <taxon>Mesonia</taxon>
    </lineage>
</organism>
<comment type="caution">
    <text evidence="7">The sequence shown here is derived from an EMBL/GenBank/DDBJ whole genome shotgun (WGS) entry which is preliminary data.</text>
</comment>
<dbReference type="PANTHER" id="PTHR20275:SF6">
    <property type="entry name" value="NAD KINASE 2, CHLOROPLASTIC"/>
    <property type="match status" value="1"/>
</dbReference>
<dbReference type="EMBL" id="JAVHUL010000010">
    <property type="protein sequence ID" value="MDQ7917034.1"/>
    <property type="molecule type" value="Genomic_DNA"/>
</dbReference>
<evidence type="ECO:0000256" key="1">
    <source>
        <dbReference type="ARBA" id="ARBA00022679"/>
    </source>
</evidence>
<comment type="function">
    <text evidence="6">Involved in the regulation of the intracellular balance of NAD and NADP, and is a key enzyme in the biosynthesis of NADP. Catalyzes specifically the phosphorylation on 2'-hydroxyl of the adenosine moiety of NAD to yield NADP.</text>
</comment>
<evidence type="ECO:0000256" key="4">
    <source>
        <dbReference type="ARBA" id="ARBA00023027"/>
    </source>
</evidence>
<dbReference type="InterPro" id="IPR017438">
    <property type="entry name" value="ATP-NAD_kinase_N"/>
</dbReference>
<dbReference type="Pfam" id="PF20143">
    <property type="entry name" value="NAD_kinase_C"/>
    <property type="match status" value="1"/>
</dbReference>
<dbReference type="InterPro" id="IPR002504">
    <property type="entry name" value="NADK"/>
</dbReference>
<evidence type="ECO:0000256" key="3">
    <source>
        <dbReference type="ARBA" id="ARBA00022857"/>
    </source>
</evidence>
<dbReference type="RefSeq" id="WP_308863719.1">
    <property type="nucleotide sequence ID" value="NZ_JAVHUL010000010.1"/>
</dbReference>
<feature type="binding site" evidence="6">
    <location>
        <position position="79"/>
    </location>
    <ligand>
        <name>NAD(+)</name>
        <dbReference type="ChEBI" id="CHEBI:57540"/>
    </ligand>
</feature>
<name>A0ABU1A2G5_9FLAO</name>
<dbReference type="Gene3D" id="3.40.50.10330">
    <property type="entry name" value="Probable inorganic polyphosphate/atp-NAD kinase, domain 1"/>
    <property type="match status" value="1"/>
</dbReference>
<feature type="binding site" evidence="6">
    <location>
        <begin position="190"/>
        <end position="195"/>
    </location>
    <ligand>
        <name>NAD(+)</name>
        <dbReference type="ChEBI" id="CHEBI:57540"/>
    </ligand>
</feature>
<comment type="catalytic activity">
    <reaction evidence="5 6">
        <text>NAD(+) + ATP = ADP + NADP(+) + H(+)</text>
        <dbReference type="Rhea" id="RHEA:18629"/>
        <dbReference type="ChEBI" id="CHEBI:15378"/>
        <dbReference type="ChEBI" id="CHEBI:30616"/>
        <dbReference type="ChEBI" id="CHEBI:57540"/>
        <dbReference type="ChEBI" id="CHEBI:58349"/>
        <dbReference type="ChEBI" id="CHEBI:456216"/>
        <dbReference type="EC" id="2.7.1.23"/>
    </reaction>
</comment>
<keyword evidence="6" id="KW-0067">ATP-binding</keyword>
<reference evidence="7 8" key="1">
    <citation type="submission" date="2023-08" db="EMBL/GenBank/DDBJ databases">
        <title>Mesonia sp. MT50, isolated from deep-sea sediment of the Mariana Trench.</title>
        <authorList>
            <person name="Fu H."/>
        </authorList>
    </citation>
    <scope>NUCLEOTIDE SEQUENCE [LARGE SCALE GENOMIC DNA]</scope>
    <source>
        <strain evidence="7 8">MT50</strain>
    </source>
</reference>
<evidence type="ECO:0000313" key="7">
    <source>
        <dbReference type="EMBL" id="MDQ7917034.1"/>
    </source>
</evidence>
<sequence length="294" mass="32830">MKVAIYGQFYHKNSGQYIQELLDALESQDIEIEIEENFLTIINENSSIDKQYNNFATFTKLDRSYQLFFSIGGDGTILKSINYVRDLDIPIVGINTGRLGFLATIQKENIKAMVLALKEKKYSISKRALITIATSPENEGLSDMNFALNEVAISRKNTTSMITIETWLNGKYLNAYWADGLIVSTPTGSTGYSLSCGGPIIDPETNALAITPIAPHNLNARPLMIPDDTELTLKVTGRENMFLVSLDSRLTSLDNDTTITIKKAPFTIGLVLLNEDSFIKTLRQKLLWGEDKRN</sequence>
<comment type="caution">
    <text evidence="6">Lacks conserved residue(s) required for the propagation of feature annotation.</text>
</comment>
<dbReference type="InterPro" id="IPR016064">
    <property type="entry name" value="NAD/diacylglycerol_kinase_sf"/>
</dbReference>
<dbReference type="HAMAP" id="MF_00361">
    <property type="entry name" value="NAD_kinase"/>
    <property type="match status" value="1"/>
</dbReference>
<feature type="binding site" evidence="6">
    <location>
        <begin position="74"/>
        <end position="75"/>
    </location>
    <ligand>
        <name>NAD(+)</name>
        <dbReference type="ChEBI" id="CHEBI:57540"/>
    </ligand>
</feature>
<dbReference type="Pfam" id="PF01513">
    <property type="entry name" value="NAD_kinase"/>
    <property type="match status" value="1"/>
</dbReference>
<protein>
    <recommendedName>
        <fullName evidence="6">NAD kinase</fullName>
        <ecNumber evidence="6">2.7.1.23</ecNumber>
    </recommendedName>
    <alternativeName>
        <fullName evidence="6">ATP-dependent NAD kinase</fullName>
    </alternativeName>
</protein>
<keyword evidence="1 6" id="KW-0808">Transferase</keyword>
<dbReference type="SUPFAM" id="SSF111331">
    <property type="entry name" value="NAD kinase/diacylglycerol kinase-like"/>
    <property type="match status" value="1"/>
</dbReference>
<keyword evidence="6" id="KW-0547">Nucleotide-binding</keyword>
<dbReference type="InterPro" id="IPR017437">
    <property type="entry name" value="ATP-NAD_kinase_PpnK-typ_C"/>
</dbReference>
<evidence type="ECO:0000313" key="8">
    <source>
        <dbReference type="Proteomes" id="UP001230915"/>
    </source>
</evidence>
<keyword evidence="8" id="KW-1185">Reference proteome</keyword>
<comment type="subcellular location">
    <subcellularLocation>
        <location evidence="6">Cytoplasm</location>
    </subcellularLocation>
</comment>
<feature type="binding site" evidence="6">
    <location>
        <position position="214"/>
    </location>
    <ligand>
        <name>NAD(+)</name>
        <dbReference type="ChEBI" id="CHEBI:57540"/>
    </ligand>
</feature>
<comment type="similarity">
    <text evidence="6">Belongs to the NAD kinase family.</text>
</comment>
<dbReference type="PANTHER" id="PTHR20275">
    <property type="entry name" value="NAD KINASE"/>
    <property type="match status" value="1"/>
</dbReference>
<dbReference type="GO" id="GO:0003951">
    <property type="term" value="F:NAD+ kinase activity"/>
    <property type="evidence" value="ECO:0007669"/>
    <property type="project" value="UniProtKB-EC"/>
</dbReference>
<evidence type="ECO:0000256" key="5">
    <source>
        <dbReference type="ARBA" id="ARBA00047925"/>
    </source>
</evidence>
<dbReference type="Proteomes" id="UP001230915">
    <property type="component" value="Unassembled WGS sequence"/>
</dbReference>
<dbReference type="Gene3D" id="2.60.200.30">
    <property type="entry name" value="Probable inorganic polyphosphate/atp-NAD kinase, domain 2"/>
    <property type="match status" value="1"/>
</dbReference>
<accession>A0ABU1A2G5</accession>